<comment type="caution">
    <text evidence="1">The sequence shown here is derived from an EMBL/GenBank/DDBJ whole genome shotgun (WGS) entry which is preliminary data.</text>
</comment>
<dbReference type="SUPFAM" id="SSF53067">
    <property type="entry name" value="Actin-like ATPase domain"/>
    <property type="match status" value="2"/>
</dbReference>
<sequence length="571" mass="61052">MSSPRVLAVDSGAGHVACGLFSSAKNGRLVLEQFALESFNPDASLEAQWTELVSQSLSAAARRAGASGSAVLSVPGHHTLTKFVKTPAVDKAKRDKVIQFEAQQNIPYPLPEVVWDYLTVSDDGLDLEVMLAAVKLDVAEALCHSIQDAGVSASSIAPSTVALYRSFKYNYPDASGPVLVVNIGARSTNLLFIDGNRFFIRTIALAGNSVTQTIADELKQEFSHAESLKLQVLGGTSDLPESSPARTTVLHAAQSFIGRLHMEITRSTVNYRRQNGAEQPATIYVTGGGSLVPDLTTTLADKLKISVEVFDPLRNVEVSASAALARDYAPVLADLIGLAVGNAAGEKSFTLLPPAIGEAIAFRKQQPFYIGAAALVVLALALPIVHFNQRAAVSAEQAQLLEARLQPLRALKNADTANLAKIETLKNEITAIQGLVESKSNWINFFTDLQQRLVKVQDVWLEKLQVLRPAPGDTVTASAGGFFGADTSGANNASVQPVATVLRLNLSGRLLDRANPTSKVSPDSLNRVRSLLASFADSQFISSVEKETFNTNQPGILSFDFILVVDPKKPL</sequence>
<accession>A0A556QQC2</accession>
<dbReference type="AlphaFoldDB" id="A0A556QQC2"/>
<dbReference type="CDD" id="cd24049">
    <property type="entry name" value="ASKHA_NBD_PilM"/>
    <property type="match status" value="1"/>
</dbReference>
<dbReference type="RefSeq" id="WP_144229179.1">
    <property type="nucleotide sequence ID" value="NZ_CBCRVV010000023.1"/>
</dbReference>
<dbReference type="Gene3D" id="3.30.420.40">
    <property type="match status" value="2"/>
</dbReference>
<dbReference type="Gene3D" id="3.30.1490.300">
    <property type="match status" value="1"/>
</dbReference>
<evidence type="ECO:0000313" key="2">
    <source>
        <dbReference type="Proteomes" id="UP000315648"/>
    </source>
</evidence>
<dbReference type="InterPro" id="IPR043129">
    <property type="entry name" value="ATPase_NBD"/>
</dbReference>
<protein>
    <submittedName>
        <fullName evidence="1">Fimbrial assembly protein</fullName>
    </submittedName>
</protein>
<keyword evidence="2" id="KW-1185">Reference proteome</keyword>
<dbReference type="EMBL" id="VMBG01000001">
    <property type="protein sequence ID" value="TSJ78838.1"/>
    <property type="molecule type" value="Genomic_DNA"/>
</dbReference>
<dbReference type="Proteomes" id="UP000315648">
    <property type="component" value="Unassembled WGS sequence"/>
</dbReference>
<name>A0A556QQC2_9BACT</name>
<dbReference type="InterPro" id="IPR050696">
    <property type="entry name" value="FtsA/MreB"/>
</dbReference>
<evidence type="ECO:0000313" key="1">
    <source>
        <dbReference type="EMBL" id="TSJ78838.1"/>
    </source>
</evidence>
<dbReference type="OrthoDB" id="9783426at2"/>
<dbReference type="Pfam" id="PF11104">
    <property type="entry name" value="PilM_2"/>
    <property type="match status" value="1"/>
</dbReference>
<gene>
    <name evidence="1" type="ORF">FPL22_05900</name>
</gene>
<organism evidence="1 2">
    <name type="scientific">Rariglobus hedericola</name>
    <dbReference type="NCBI Taxonomy" id="2597822"/>
    <lineage>
        <taxon>Bacteria</taxon>
        <taxon>Pseudomonadati</taxon>
        <taxon>Verrucomicrobiota</taxon>
        <taxon>Opitutia</taxon>
        <taxon>Opitutales</taxon>
        <taxon>Opitutaceae</taxon>
        <taxon>Rariglobus</taxon>
    </lineage>
</organism>
<dbReference type="InterPro" id="IPR005883">
    <property type="entry name" value="PilM"/>
</dbReference>
<dbReference type="PANTHER" id="PTHR32432">
    <property type="entry name" value="CELL DIVISION PROTEIN FTSA-RELATED"/>
    <property type="match status" value="1"/>
</dbReference>
<proteinExistence type="predicted"/>
<dbReference type="PANTHER" id="PTHR32432:SF3">
    <property type="entry name" value="ETHANOLAMINE UTILIZATION PROTEIN EUTJ"/>
    <property type="match status" value="1"/>
</dbReference>
<reference evidence="1 2" key="1">
    <citation type="submission" date="2019-07" db="EMBL/GenBank/DDBJ databases">
        <title>Description of 53C-WASEF.</title>
        <authorList>
            <person name="Pitt A."/>
            <person name="Hahn M.W."/>
        </authorList>
    </citation>
    <scope>NUCLEOTIDE SEQUENCE [LARGE SCALE GENOMIC DNA]</scope>
    <source>
        <strain evidence="1 2">53C-WASEF</strain>
    </source>
</reference>